<dbReference type="InterPro" id="IPR036087">
    <property type="entry name" value="Nict_dMeBzImd_PRibTrfase_sf"/>
</dbReference>
<proteinExistence type="inferred from homology"/>
<dbReference type="Pfam" id="PF02277">
    <property type="entry name" value="DBI_PRT"/>
    <property type="match status" value="1"/>
</dbReference>
<evidence type="ECO:0000256" key="12">
    <source>
        <dbReference type="SAM" id="MobiDB-lite"/>
    </source>
</evidence>
<dbReference type="EMBL" id="MAXA01000232">
    <property type="protein sequence ID" value="OHV25123.1"/>
    <property type="molecule type" value="Genomic_DNA"/>
</dbReference>
<reference evidence="14" key="1">
    <citation type="submission" date="2016-07" db="EMBL/GenBank/DDBJ databases">
        <title>Frankia sp. NRRL B-16219 Genome sequencing.</title>
        <authorList>
            <person name="Ghodhbane-Gtari F."/>
            <person name="Swanson E."/>
            <person name="Gueddou A."/>
            <person name="Louati M."/>
            <person name="Nouioui I."/>
            <person name="Hezbri K."/>
            <person name="Abebe-Akele F."/>
            <person name="Simpson S."/>
            <person name="Morris K."/>
            <person name="Thomas K."/>
            <person name="Gtari M."/>
            <person name="Tisa L.S."/>
        </authorList>
    </citation>
    <scope>NUCLEOTIDE SEQUENCE [LARGE SCALE GENOMIC DNA]</scope>
    <source>
        <strain evidence="14">NRRL B-16219</strain>
    </source>
</reference>
<evidence type="ECO:0000256" key="10">
    <source>
        <dbReference type="ARBA" id="ARBA00047340"/>
    </source>
</evidence>
<evidence type="ECO:0000256" key="7">
    <source>
        <dbReference type="ARBA" id="ARBA00022676"/>
    </source>
</evidence>
<keyword evidence="6 11" id="KW-0169">Cobalamin biosynthesis</keyword>
<dbReference type="NCBIfam" id="TIGR03160">
    <property type="entry name" value="cobT_DBIPRT"/>
    <property type="match status" value="1"/>
</dbReference>
<dbReference type="InterPro" id="IPR017846">
    <property type="entry name" value="Nict_dMeBzImd_PRibTrfase_bact"/>
</dbReference>
<dbReference type="HAMAP" id="MF_00230">
    <property type="entry name" value="CobT"/>
    <property type="match status" value="1"/>
</dbReference>
<keyword evidence="14" id="KW-1185">Reference proteome</keyword>
<evidence type="ECO:0000313" key="14">
    <source>
        <dbReference type="Proteomes" id="UP000179769"/>
    </source>
</evidence>
<gene>
    <name evidence="11" type="primary">cobT</name>
    <name evidence="13" type="ORF">BBK14_22540</name>
</gene>
<feature type="region of interest" description="Disordered" evidence="12">
    <location>
        <begin position="367"/>
        <end position="458"/>
    </location>
</feature>
<sequence>MDITPAAEPAAAPALAPDAVPVVPDLDHEAMTAARHRQGLLTKPPGALGRLEDLSVWIAGAQGTCPPRPLRRVRVVVIAGDHGIATAGVSAFPSEVTAQMVANFAAGGAAVNVLARQVGASVRVVDVAVDTPVPTTAGGADGSASPERYRVRRGSGRIDRTDALTAAEVDAAFAVGRLIADEEIDAGADLLVPGEMGIGNTTPAAAVVGTLLDREPIEVVGRGTGIDDERWMLKTAAIRDAMRRARPYAGNARSVLRVAGGADLAALAGLLVQAGVRRTPVVLDGVIVCAAALAAEMIAPGAKRWWVAGTRSTEPAQRLVLDHLGLEPLLDAGLRLGEGTGALLAVPMLTAAQATLAEMATFDQAGVSAKEPAAPDTADTTDTEPGDPEPGAPGSYEPPAVGPAALGPTGSGMPGLDLGMLGLITPDSTQTGPTPAEPAADRPGADGPGAGGTAGSAP</sequence>
<dbReference type="Proteomes" id="UP000179769">
    <property type="component" value="Unassembled WGS sequence"/>
</dbReference>
<organism evidence="13 14">
    <name type="scientific">Parafrankia soli</name>
    <dbReference type="NCBI Taxonomy" id="2599596"/>
    <lineage>
        <taxon>Bacteria</taxon>
        <taxon>Bacillati</taxon>
        <taxon>Actinomycetota</taxon>
        <taxon>Actinomycetes</taxon>
        <taxon>Frankiales</taxon>
        <taxon>Frankiaceae</taxon>
        <taxon>Parafrankia</taxon>
    </lineage>
</organism>
<feature type="compositionally biased region" description="Low complexity" evidence="12">
    <location>
        <begin position="414"/>
        <end position="423"/>
    </location>
</feature>
<comment type="pathway">
    <text evidence="2 11">Nucleoside biosynthesis; alpha-ribazole biosynthesis; alpha-ribazole from 5,6-dimethylbenzimidazole: step 1/2.</text>
</comment>
<evidence type="ECO:0000256" key="9">
    <source>
        <dbReference type="ARBA" id="ARBA00030686"/>
    </source>
</evidence>
<dbReference type="PANTHER" id="PTHR43463:SF1">
    <property type="entry name" value="NICOTINATE-NUCLEOTIDE--DIMETHYLBENZIMIDAZOLE PHOSPHORIBOSYLTRANSFERASE"/>
    <property type="match status" value="1"/>
</dbReference>
<evidence type="ECO:0000256" key="8">
    <source>
        <dbReference type="ARBA" id="ARBA00022679"/>
    </source>
</evidence>
<dbReference type="NCBIfam" id="NF000996">
    <property type="entry name" value="PRK00105.1"/>
    <property type="match status" value="1"/>
</dbReference>
<dbReference type="InterPro" id="IPR023195">
    <property type="entry name" value="Nict_dMeBzImd_PRibTrfase_N"/>
</dbReference>
<comment type="caution">
    <text evidence="13">The sequence shown here is derived from an EMBL/GenBank/DDBJ whole genome shotgun (WGS) entry which is preliminary data.</text>
</comment>
<comment type="catalytic activity">
    <reaction evidence="10 11">
        <text>5,6-dimethylbenzimidazole + nicotinate beta-D-ribonucleotide = alpha-ribazole 5'-phosphate + nicotinate + H(+)</text>
        <dbReference type="Rhea" id="RHEA:11196"/>
        <dbReference type="ChEBI" id="CHEBI:15378"/>
        <dbReference type="ChEBI" id="CHEBI:15890"/>
        <dbReference type="ChEBI" id="CHEBI:32544"/>
        <dbReference type="ChEBI" id="CHEBI:57502"/>
        <dbReference type="ChEBI" id="CHEBI:57918"/>
        <dbReference type="EC" id="2.4.2.21"/>
    </reaction>
</comment>
<evidence type="ECO:0000256" key="1">
    <source>
        <dbReference type="ARBA" id="ARBA00002197"/>
    </source>
</evidence>
<name>A0A1S1PQS4_9ACTN</name>
<dbReference type="AlphaFoldDB" id="A0A1S1PQS4"/>
<dbReference type="Gene3D" id="1.10.1610.10">
    <property type="match status" value="1"/>
</dbReference>
<dbReference type="PANTHER" id="PTHR43463">
    <property type="entry name" value="NICOTINATE-NUCLEOTIDE--DIMETHYLBENZIMIDAZOLE PHOSPHORIBOSYLTRANSFERASE"/>
    <property type="match status" value="1"/>
</dbReference>
<dbReference type="InterPro" id="IPR003200">
    <property type="entry name" value="Nict_dMeBzImd_PRibTrfase"/>
</dbReference>
<evidence type="ECO:0000256" key="3">
    <source>
        <dbReference type="ARBA" id="ARBA00007110"/>
    </source>
</evidence>
<feature type="compositionally biased region" description="Gly residues" evidence="12">
    <location>
        <begin position="446"/>
        <end position="458"/>
    </location>
</feature>
<dbReference type="RefSeq" id="WP_071065367.1">
    <property type="nucleotide sequence ID" value="NZ_MAXA01000232.1"/>
</dbReference>
<evidence type="ECO:0000256" key="5">
    <source>
        <dbReference type="ARBA" id="ARBA00015486"/>
    </source>
</evidence>
<evidence type="ECO:0000256" key="4">
    <source>
        <dbReference type="ARBA" id="ARBA00011991"/>
    </source>
</evidence>
<dbReference type="UniPathway" id="UPA00061">
    <property type="reaction ID" value="UER00516"/>
</dbReference>
<evidence type="ECO:0000256" key="2">
    <source>
        <dbReference type="ARBA" id="ARBA00005049"/>
    </source>
</evidence>
<dbReference type="SUPFAM" id="SSF52733">
    <property type="entry name" value="Nicotinate mononucleotide:5,6-dimethylbenzimidazole phosphoribosyltransferase (CobT)"/>
    <property type="match status" value="1"/>
</dbReference>
<accession>A0A1S1PQS4</accession>
<dbReference type="CDD" id="cd02439">
    <property type="entry name" value="DMB-PRT_CobT"/>
    <property type="match status" value="1"/>
</dbReference>
<dbReference type="GO" id="GO:0008939">
    <property type="term" value="F:nicotinate-nucleotide-dimethylbenzimidazole phosphoribosyltransferase activity"/>
    <property type="evidence" value="ECO:0007669"/>
    <property type="project" value="UniProtKB-UniRule"/>
</dbReference>
<evidence type="ECO:0000256" key="11">
    <source>
        <dbReference type="HAMAP-Rule" id="MF_00230"/>
    </source>
</evidence>
<feature type="active site" description="Proton acceptor" evidence="11">
    <location>
        <position position="338"/>
    </location>
</feature>
<keyword evidence="7 11" id="KW-0328">Glycosyltransferase</keyword>
<comment type="similarity">
    <text evidence="3 11">Belongs to the CobT family.</text>
</comment>
<dbReference type="GO" id="GO:0009236">
    <property type="term" value="P:cobalamin biosynthetic process"/>
    <property type="evidence" value="ECO:0007669"/>
    <property type="project" value="UniProtKB-UniRule"/>
</dbReference>
<evidence type="ECO:0000313" key="13">
    <source>
        <dbReference type="EMBL" id="OHV25123.1"/>
    </source>
</evidence>
<dbReference type="Gene3D" id="3.40.50.10210">
    <property type="match status" value="1"/>
</dbReference>
<keyword evidence="8 11" id="KW-0808">Transferase</keyword>
<comment type="function">
    <text evidence="1 11">Catalyzes the synthesis of alpha-ribazole-5'-phosphate from nicotinate mononucleotide (NAMN) and 5,6-dimethylbenzimidazole (DMB).</text>
</comment>
<evidence type="ECO:0000256" key="6">
    <source>
        <dbReference type="ARBA" id="ARBA00022573"/>
    </source>
</evidence>
<protein>
    <recommendedName>
        <fullName evidence="5 11">Nicotinate-nucleotide--dimethylbenzimidazole phosphoribosyltransferase</fullName>
        <shortName evidence="11">NN:DBI PRT</shortName>
        <ecNumber evidence="4 11">2.4.2.21</ecNumber>
    </recommendedName>
    <alternativeName>
        <fullName evidence="9 11">N(1)-alpha-phosphoribosyltransferase</fullName>
    </alternativeName>
</protein>
<dbReference type="EC" id="2.4.2.21" evidence="4 11"/>